<keyword evidence="5" id="KW-1185">Reference proteome</keyword>
<protein>
    <recommendedName>
        <fullName evidence="3">3-hydroxy-3-methylglutaryl coenzyme A reductase</fullName>
        <shortName evidence="3">HMG-CoA reductase</shortName>
        <ecNumber evidence="3">1.1.1.88</ecNumber>
    </recommendedName>
</protein>
<dbReference type="PROSITE" id="PS50065">
    <property type="entry name" value="HMG_COA_REDUCTASE_4"/>
    <property type="match status" value="1"/>
</dbReference>
<dbReference type="PRINTS" id="PR00071">
    <property type="entry name" value="HMGCOARDTASE"/>
</dbReference>
<dbReference type="UniPathway" id="UPA00257">
    <property type="reaction ID" value="UER00367"/>
</dbReference>
<evidence type="ECO:0000313" key="5">
    <source>
        <dbReference type="Proteomes" id="UP000064967"/>
    </source>
</evidence>
<dbReference type="PATRIC" id="fig|1391654.3.peg.8406"/>
<evidence type="ECO:0000256" key="2">
    <source>
        <dbReference type="ARBA" id="ARBA00023002"/>
    </source>
</evidence>
<dbReference type="NCBIfam" id="TIGR00532">
    <property type="entry name" value="HMG_CoA_R_NAD"/>
    <property type="match status" value="1"/>
</dbReference>
<dbReference type="PROSITE" id="PS00066">
    <property type="entry name" value="HMG_COA_REDUCTASE_1"/>
    <property type="match status" value="1"/>
</dbReference>
<dbReference type="InterPro" id="IPR023074">
    <property type="entry name" value="HMG_CoA_Rdtase_cat_sf"/>
</dbReference>
<dbReference type="Gene3D" id="1.10.8.660">
    <property type="match status" value="1"/>
</dbReference>
<keyword evidence="2 3" id="KW-0560">Oxidoreductase</keyword>
<dbReference type="InterPro" id="IPR009029">
    <property type="entry name" value="HMG_CoA_Rdtase_sub-bd_dom_sf"/>
</dbReference>
<keyword evidence="3" id="KW-0520">NAD</keyword>
<dbReference type="CDD" id="cd00644">
    <property type="entry name" value="HMG-CoA_reductase_classII"/>
    <property type="match status" value="1"/>
</dbReference>
<dbReference type="Gene3D" id="3.90.770.10">
    <property type="entry name" value="3-hydroxy-3-methylglutaryl-coenzyme A Reductase, Chain A, domain 2"/>
    <property type="match status" value="2"/>
</dbReference>
<dbReference type="PANTHER" id="PTHR10572:SF24">
    <property type="entry name" value="3-HYDROXY-3-METHYLGLUTARYL-COENZYME A REDUCTASE"/>
    <property type="match status" value="1"/>
</dbReference>
<dbReference type="GO" id="GO:0015936">
    <property type="term" value="P:coenzyme A metabolic process"/>
    <property type="evidence" value="ECO:0007669"/>
    <property type="project" value="InterPro"/>
</dbReference>
<evidence type="ECO:0000256" key="1">
    <source>
        <dbReference type="ARBA" id="ARBA00007661"/>
    </source>
</evidence>
<dbReference type="AlphaFoldDB" id="A0A0K1Q8A2"/>
<dbReference type="SUPFAM" id="SSF55035">
    <property type="entry name" value="NAD-binding domain of HMG-CoA reductase"/>
    <property type="match status" value="1"/>
</dbReference>
<dbReference type="STRING" id="1391654.AKJ09_08298"/>
<comment type="catalytic activity">
    <reaction evidence="3">
        <text>(R)-mevalonate + 2 NAD(+) + CoA = (3S)-3-hydroxy-3-methylglutaryl-CoA + 2 NADH + 2 H(+)</text>
        <dbReference type="Rhea" id="RHEA:14833"/>
        <dbReference type="ChEBI" id="CHEBI:15378"/>
        <dbReference type="ChEBI" id="CHEBI:36464"/>
        <dbReference type="ChEBI" id="CHEBI:43074"/>
        <dbReference type="ChEBI" id="CHEBI:57287"/>
        <dbReference type="ChEBI" id="CHEBI:57540"/>
        <dbReference type="ChEBI" id="CHEBI:57945"/>
        <dbReference type="EC" id="1.1.1.88"/>
    </reaction>
</comment>
<organism evidence="4 5">
    <name type="scientific">Labilithrix luteola</name>
    <dbReference type="NCBI Taxonomy" id="1391654"/>
    <lineage>
        <taxon>Bacteria</taxon>
        <taxon>Pseudomonadati</taxon>
        <taxon>Myxococcota</taxon>
        <taxon>Polyangia</taxon>
        <taxon>Polyangiales</taxon>
        <taxon>Labilitrichaceae</taxon>
        <taxon>Labilithrix</taxon>
    </lineage>
</organism>
<dbReference type="GO" id="GO:0140643">
    <property type="term" value="F:hydroxymethylglutaryl-CoA reductase (NADH) activity"/>
    <property type="evidence" value="ECO:0007669"/>
    <property type="project" value="UniProtKB-EC"/>
</dbReference>
<dbReference type="PROSITE" id="PS01192">
    <property type="entry name" value="HMG_COA_REDUCTASE_3"/>
    <property type="match status" value="1"/>
</dbReference>
<dbReference type="Proteomes" id="UP000064967">
    <property type="component" value="Chromosome"/>
</dbReference>
<dbReference type="PANTHER" id="PTHR10572">
    <property type="entry name" value="3-HYDROXY-3-METHYLGLUTARYL-COENZYME A REDUCTASE"/>
    <property type="match status" value="1"/>
</dbReference>
<comment type="similarity">
    <text evidence="1 3">Belongs to the HMG-CoA reductase family.</text>
</comment>
<dbReference type="Pfam" id="PF00368">
    <property type="entry name" value="HMG-CoA_red"/>
    <property type="match status" value="1"/>
</dbReference>
<gene>
    <name evidence="4" type="ORF">AKJ09_08298</name>
</gene>
<dbReference type="InterPro" id="IPR009023">
    <property type="entry name" value="HMG_CoA_Rdtase_NAD(P)-bd_sf"/>
</dbReference>
<sequence>MSPNVMTMRTSQLPGFYKVTVAERRTLMSEATGVDPSEIASALDAGGLSAETADKFVENVLGTYGLPYGVTLNVRVNGQDHVVPMVVEEPSVVAAASNAAKMVRAGGGFSAEVDAPLMISQVQLTHVKDAARAHEAILGAKEEILAKANRAVPGLVARGGGARDLEVRTLGEPSDEMIVAHIIVDCRDAMGANLINTIAEGVADRLADLAGGRVGLRILSNLCDKRCVRVRCRVPAQMLATEQMDGQAVIDGIVNASRFAELDPYRAATHNKGIMNGIDAVVIATGNDWRAVEAGAHAFAARSGRYAPLSIWRRDSDFLTGFLELPLALGTVGGTLRVHPSARLSLKMMGVTEASDLAAVAAAVGLASNLAAVRALATDGIQRGHMALHARSVALAAGALGRDVERVAAMIVEARDITIEAARRALQVLSEESREVRTDAREVPAAEA</sequence>
<dbReference type="GO" id="GO:0004420">
    <property type="term" value="F:hydroxymethylglutaryl-CoA reductase (NADPH) activity"/>
    <property type="evidence" value="ECO:0007669"/>
    <property type="project" value="InterPro"/>
</dbReference>
<name>A0A0K1Q8A2_9BACT</name>
<dbReference type="EC" id="1.1.1.88" evidence="3"/>
<dbReference type="InterPro" id="IPR002202">
    <property type="entry name" value="HMG_CoA_Rdtase"/>
</dbReference>
<dbReference type="KEGG" id="llu:AKJ09_08298"/>
<comment type="pathway">
    <text evidence="3">Metabolic intermediate metabolism; (R)-mevalonate degradation; (S)-3-hydroxy-3-methylglutaryl-CoA from (R)-mevalonate: step 1/1.</text>
</comment>
<dbReference type="InterPro" id="IPR004553">
    <property type="entry name" value="HMG_CoA_Rdtase_bac-typ"/>
</dbReference>
<proteinExistence type="inferred from homology"/>
<dbReference type="EMBL" id="CP012333">
    <property type="protein sequence ID" value="AKV01635.1"/>
    <property type="molecule type" value="Genomic_DNA"/>
</dbReference>
<evidence type="ECO:0000256" key="3">
    <source>
        <dbReference type="RuleBase" id="RU361219"/>
    </source>
</evidence>
<dbReference type="SUPFAM" id="SSF56542">
    <property type="entry name" value="Substrate-binding domain of HMG-CoA reductase"/>
    <property type="match status" value="1"/>
</dbReference>
<dbReference type="InterPro" id="IPR023076">
    <property type="entry name" value="HMG_CoA_Rdtase_CS"/>
</dbReference>
<reference evidence="4 5" key="1">
    <citation type="submission" date="2015-08" db="EMBL/GenBank/DDBJ databases">
        <authorList>
            <person name="Babu N.S."/>
            <person name="Beckwith C.J."/>
            <person name="Beseler K.G."/>
            <person name="Brison A."/>
            <person name="Carone J.V."/>
            <person name="Caskin T.P."/>
            <person name="Diamond M."/>
            <person name="Durham M.E."/>
            <person name="Foxe J.M."/>
            <person name="Go M."/>
            <person name="Henderson B.A."/>
            <person name="Jones I.B."/>
            <person name="McGettigan J.A."/>
            <person name="Micheletti S.J."/>
            <person name="Nasrallah M.E."/>
            <person name="Ortiz D."/>
            <person name="Piller C.R."/>
            <person name="Privatt S.R."/>
            <person name="Schneider S.L."/>
            <person name="Sharp S."/>
            <person name="Smith T.C."/>
            <person name="Stanton J.D."/>
            <person name="Ullery H.E."/>
            <person name="Wilson R.J."/>
            <person name="Serrano M.G."/>
            <person name="Buck G."/>
            <person name="Lee V."/>
            <person name="Wang Y."/>
            <person name="Carvalho R."/>
            <person name="Voegtly L."/>
            <person name="Shi R."/>
            <person name="Duckworth R."/>
            <person name="Johnson A."/>
            <person name="Loviza R."/>
            <person name="Walstead R."/>
            <person name="Shah Z."/>
            <person name="Kiflezghi M."/>
            <person name="Wade K."/>
            <person name="Ball S.L."/>
            <person name="Bradley K.W."/>
            <person name="Asai D.J."/>
            <person name="Bowman C.A."/>
            <person name="Russell D.A."/>
            <person name="Pope W.H."/>
            <person name="Jacobs-Sera D."/>
            <person name="Hendrix R.W."/>
            <person name="Hatfull G.F."/>
        </authorList>
    </citation>
    <scope>NUCLEOTIDE SEQUENCE [LARGE SCALE GENOMIC DNA]</scope>
    <source>
        <strain evidence="4 5">DSM 27648</strain>
    </source>
</reference>
<accession>A0A0K1Q8A2</accession>
<evidence type="ECO:0000313" key="4">
    <source>
        <dbReference type="EMBL" id="AKV01635.1"/>
    </source>
</evidence>